<evidence type="ECO:0000313" key="8">
    <source>
        <dbReference type="EMBL" id="CAD9863762.1"/>
    </source>
</evidence>
<dbReference type="PANTHER" id="PTHR10342">
    <property type="entry name" value="ARYLSULFATASE"/>
    <property type="match status" value="1"/>
</dbReference>
<evidence type="ECO:0000256" key="4">
    <source>
        <dbReference type="ARBA" id="ARBA00022837"/>
    </source>
</evidence>
<evidence type="ECO:0000256" key="6">
    <source>
        <dbReference type="SAM" id="MobiDB-lite"/>
    </source>
</evidence>
<dbReference type="PROSITE" id="PS00523">
    <property type="entry name" value="SULFATASE_1"/>
    <property type="match status" value="1"/>
</dbReference>
<dbReference type="InterPro" id="IPR017850">
    <property type="entry name" value="Alkaline_phosphatase_core_sf"/>
</dbReference>
<dbReference type="InterPro" id="IPR000917">
    <property type="entry name" value="Sulfatase_N"/>
</dbReference>
<gene>
    <name evidence="8" type="ORF">FJAP1339_LOCUS6081</name>
</gene>
<evidence type="ECO:0000256" key="1">
    <source>
        <dbReference type="ARBA" id="ARBA00008779"/>
    </source>
</evidence>
<protein>
    <recommendedName>
        <fullName evidence="7">Sulfatase N-terminal domain-containing protein</fullName>
    </recommendedName>
</protein>
<feature type="domain" description="Sulfatase N-terminal" evidence="7">
    <location>
        <begin position="96"/>
        <end position="387"/>
    </location>
</feature>
<dbReference type="CDD" id="cd16029">
    <property type="entry name" value="4-S"/>
    <property type="match status" value="1"/>
</dbReference>
<dbReference type="Gene3D" id="3.40.720.10">
    <property type="entry name" value="Alkaline Phosphatase, subunit A"/>
    <property type="match status" value="2"/>
</dbReference>
<keyword evidence="5" id="KW-0325">Glycoprotein</keyword>
<evidence type="ECO:0000256" key="2">
    <source>
        <dbReference type="ARBA" id="ARBA00022723"/>
    </source>
</evidence>
<dbReference type="Pfam" id="PF00884">
    <property type="entry name" value="Sulfatase"/>
    <property type="match status" value="1"/>
</dbReference>
<feature type="compositionally biased region" description="Gly residues" evidence="6">
    <location>
        <begin position="694"/>
        <end position="709"/>
    </location>
</feature>
<feature type="compositionally biased region" description="Basic and acidic residues" evidence="6">
    <location>
        <begin position="404"/>
        <end position="417"/>
    </location>
</feature>
<evidence type="ECO:0000259" key="7">
    <source>
        <dbReference type="Pfam" id="PF00884"/>
    </source>
</evidence>
<name>A0A7S2XXX6_9STRA</name>
<sequence length="734" mass="81600">MDLGLETKDVPRITLVQPSTPDAELLGYGSFLDRDELYTKQDVEDKRPASRCLEAWEVSRRLMVFILLLTGAVLVLSTESTNFRHFMFKTEIQKSPHIIFILADDLGYFDTGFQQGDFQNTMPIATPNIDRLASEGIVLDSHYVLPVCTPTRSALLTGKYPIRTGLQHWVILPDQPYGLPLEEKILPQYLKDLGYRNHMVGKWHLGMVTDQYTPTARGFDSFFGFLTDAEHYYNHTNDVLGIEGYDFWDGRTPVALDYEDQHSMPLYQQRALEILDSHNPDTPLFLYLALQAPHEPLEPLEEDLALYPADSYPDPARRRYSALVTSVDRTMGAVVQTLKNNAMWEDTLLVFSADNGGNVHAGASNWPLRGSKKSLWEGGTRSVTFVAGGSPLLQEAIPTSPPAEDQKGEDQEQRGEGEGGTATTTPVDEAETETGSTHAAIHGPLFHRSRRKLRSAFKFLEGGNAQSQGMQVQARLAHGDWLSDDVQWTGTTQLTQEGGQDKGALLSDPSGPGVLRRHQTLMHVVDWMPTLYKLAGGRLQDLPKDLDGMDLWEDLTSNAPSHRTEMLYNYDPVWKCGAVRKGSYKLTWHGNCLENSPEQGWWIAPPGIHQETKKPSEADEAMEYFLVNLDEDPLEEHDIKNHNPAKMVEMLELLQGFQDQAVPDLFSAHPGDPRSHPGLNGGNWQPWVEVGAEEGAGGGGGGGGEGDGGAESKVVSSIHIYFQDALDKIIHSFK</sequence>
<dbReference type="GO" id="GO:0008484">
    <property type="term" value="F:sulfuric ester hydrolase activity"/>
    <property type="evidence" value="ECO:0007669"/>
    <property type="project" value="InterPro"/>
</dbReference>
<dbReference type="SUPFAM" id="SSF53649">
    <property type="entry name" value="Alkaline phosphatase-like"/>
    <property type="match status" value="2"/>
</dbReference>
<dbReference type="GO" id="GO:0046872">
    <property type="term" value="F:metal ion binding"/>
    <property type="evidence" value="ECO:0007669"/>
    <property type="project" value="UniProtKB-KW"/>
</dbReference>
<dbReference type="EMBL" id="HBHR01012474">
    <property type="protein sequence ID" value="CAD9863762.1"/>
    <property type="molecule type" value="Transcribed_RNA"/>
</dbReference>
<keyword evidence="3" id="KW-0378">Hydrolase</keyword>
<dbReference type="InterPro" id="IPR024607">
    <property type="entry name" value="Sulfatase_CS"/>
</dbReference>
<dbReference type="InterPro" id="IPR047115">
    <property type="entry name" value="ARSB"/>
</dbReference>
<dbReference type="AlphaFoldDB" id="A0A7S2XXX6"/>
<proteinExistence type="inferred from homology"/>
<feature type="region of interest" description="Disordered" evidence="6">
    <location>
        <begin position="387"/>
        <end position="445"/>
    </location>
</feature>
<dbReference type="PANTHER" id="PTHR10342:SF274">
    <property type="entry name" value="ARYLSULFATASE B"/>
    <property type="match status" value="1"/>
</dbReference>
<feature type="region of interest" description="Disordered" evidence="6">
    <location>
        <begin position="668"/>
        <end position="710"/>
    </location>
</feature>
<organism evidence="8">
    <name type="scientific">Fibrocapsa japonica</name>
    <dbReference type="NCBI Taxonomy" id="94617"/>
    <lineage>
        <taxon>Eukaryota</taxon>
        <taxon>Sar</taxon>
        <taxon>Stramenopiles</taxon>
        <taxon>Ochrophyta</taxon>
        <taxon>Raphidophyceae</taxon>
        <taxon>Chattonellales</taxon>
        <taxon>Chattonellaceae</taxon>
        <taxon>Fibrocapsa</taxon>
    </lineage>
</organism>
<accession>A0A7S2XXX6</accession>
<evidence type="ECO:0000256" key="5">
    <source>
        <dbReference type="ARBA" id="ARBA00023180"/>
    </source>
</evidence>
<keyword evidence="2" id="KW-0479">Metal-binding</keyword>
<keyword evidence="4" id="KW-0106">Calcium</keyword>
<comment type="similarity">
    <text evidence="1">Belongs to the sulfatase family.</text>
</comment>
<reference evidence="8" key="1">
    <citation type="submission" date="2021-01" db="EMBL/GenBank/DDBJ databases">
        <authorList>
            <person name="Corre E."/>
            <person name="Pelletier E."/>
            <person name="Niang G."/>
            <person name="Scheremetjew M."/>
            <person name="Finn R."/>
            <person name="Kale V."/>
            <person name="Holt S."/>
            <person name="Cochrane G."/>
            <person name="Meng A."/>
            <person name="Brown T."/>
            <person name="Cohen L."/>
        </authorList>
    </citation>
    <scope>NUCLEOTIDE SEQUENCE</scope>
    <source>
        <strain evidence="8">CCMP1661</strain>
    </source>
</reference>
<evidence type="ECO:0000256" key="3">
    <source>
        <dbReference type="ARBA" id="ARBA00022801"/>
    </source>
</evidence>